<accession>A0ABR1FR01</accession>
<dbReference type="Proteomes" id="UP001363151">
    <property type="component" value="Unassembled WGS sequence"/>
</dbReference>
<name>A0ABR1FR01_AURAN</name>
<keyword evidence="2" id="KW-1185">Reference proteome</keyword>
<gene>
    <name evidence="1" type="ORF">SO694_00065059</name>
</gene>
<dbReference type="EMBL" id="JBBJCI010000288">
    <property type="protein sequence ID" value="KAK7235930.1"/>
    <property type="molecule type" value="Genomic_DNA"/>
</dbReference>
<sequence>MGKSKAIGSAEIPDIKKAWIFCLLAVIGFRYHAVKDSFPAVYQKACRDMGIDPSDGQKLADKKKKR</sequence>
<proteinExistence type="predicted"/>
<evidence type="ECO:0000313" key="1">
    <source>
        <dbReference type="EMBL" id="KAK7235930.1"/>
    </source>
</evidence>
<evidence type="ECO:0000313" key="2">
    <source>
        <dbReference type="Proteomes" id="UP001363151"/>
    </source>
</evidence>
<organism evidence="1 2">
    <name type="scientific">Aureococcus anophagefferens</name>
    <name type="common">Harmful bloom alga</name>
    <dbReference type="NCBI Taxonomy" id="44056"/>
    <lineage>
        <taxon>Eukaryota</taxon>
        <taxon>Sar</taxon>
        <taxon>Stramenopiles</taxon>
        <taxon>Ochrophyta</taxon>
        <taxon>Pelagophyceae</taxon>
        <taxon>Pelagomonadales</taxon>
        <taxon>Pelagomonadaceae</taxon>
        <taxon>Aureococcus</taxon>
    </lineage>
</organism>
<protein>
    <submittedName>
        <fullName evidence="1">Uncharacterized protein</fullName>
    </submittedName>
</protein>
<comment type="caution">
    <text evidence="1">The sequence shown here is derived from an EMBL/GenBank/DDBJ whole genome shotgun (WGS) entry which is preliminary data.</text>
</comment>
<reference evidence="1 2" key="1">
    <citation type="submission" date="2024-03" db="EMBL/GenBank/DDBJ databases">
        <title>Aureococcus anophagefferens CCMP1851 and Kratosvirus quantuckense: Draft genome of a second virus-susceptible host strain in the model system.</title>
        <authorList>
            <person name="Chase E."/>
            <person name="Truchon A.R."/>
            <person name="Schepens W."/>
            <person name="Wilhelm S.W."/>
        </authorList>
    </citation>
    <scope>NUCLEOTIDE SEQUENCE [LARGE SCALE GENOMIC DNA]</scope>
    <source>
        <strain evidence="1 2">CCMP1851</strain>
    </source>
</reference>